<reference evidence="12 13" key="1">
    <citation type="submission" date="2018-02" db="EMBL/GenBank/DDBJ databases">
        <title>FDA/CDC Antimicrobial Resistant Isolate Bank Genome Sequencing.</title>
        <authorList>
            <person name="Benahmed F.H."/>
            <person name="Lutgring J.D."/>
            <person name="Yoo B."/>
            <person name="Machado M."/>
            <person name="Brown A."/>
            <person name="McAllister G."/>
            <person name="Perry A."/>
            <person name="Halpin A.L."/>
            <person name="Vavikolanu K."/>
            <person name="Ott S."/>
            <person name="Zhao X."/>
            <person name="Tallon L.J."/>
            <person name="Sadzewicz L."/>
            <person name="Aluvathingal J."/>
            <person name="Nadendla S."/>
            <person name="Voskania-kordi A."/>
            <person name="Simonyan V."/>
            <person name="Patel J."/>
            <person name="Shawar R.M."/>
        </authorList>
    </citation>
    <scope>NUCLEOTIDE SEQUENCE [LARGE SCALE GENOMIC DNA]</scope>
    <source>
        <strain evidence="12 13">AR_0356</strain>
    </source>
</reference>
<evidence type="ECO:0000256" key="7">
    <source>
        <dbReference type="ARBA" id="ARBA00022927"/>
    </source>
</evidence>
<dbReference type="Pfam" id="PF12693">
    <property type="entry name" value="GspL_C"/>
    <property type="match status" value="1"/>
</dbReference>
<evidence type="ECO:0000313" key="12">
    <source>
        <dbReference type="EMBL" id="AVK04471.1"/>
    </source>
</evidence>
<evidence type="ECO:0000256" key="4">
    <source>
        <dbReference type="ARBA" id="ARBA00022475"/>
    </source>
</evidence>
<evidence type="ECO:0000259" key="11">
    <source>
        <dbReference type="Pfam" id="PF12693"/>
    </source>
</evidence>
<dbReference type="PIRSF" id="PIRSF015761">
    <property type="entry name" value="Protein_L"/>
    <property type="match status" value="1"/>
</dbReference>
<dbReference type="EMBL" id="CP027169">
    <property type="protein sequence ID" value="AVK04471.1"/>
    <property type="molecule type" value="Genomic_DNA"/>
</dbReference>
<protein>
    <submittedName>
        <fullName evidence="12">Type II secretion system (T2SS), L family protein</fullName>
    </submittedName>
</protein>
<dbReference type="InterPro" id="IPR025691">
    <property type="entry name" value="GspL_pp_dom"/>
</dbReference>
<dbReference type="AlphaFoldDB" id="A0A2R3IRB7"/>
<evidence type="ECO:0000256" key="9">
    <source>
        <dbReference type="ARBA" id="ARBA00023136"/>
    </source>
</evidence>
<accession>A0A2R3IRB7</accession>
<dbReference type="GO" id="GO:0009276">
    <property type="term" value="C:Gram-negative-bacterium-type cell wall"/>
    <property type="evidence" value="ECO:0007669"/>
    <property type="project" value="InterPro"/>
</dbReference>
<dbReference type="GO" id="GO:0015628">
    <property type="term" value="P:protein secretion by the type II secretion system"/>
    <property type="evidence" value="ECO:0007669"/>
    <property type="project" value="InterPro"/>
</dbReference>
<dbReference type="GO" id="GO:0005886">
    <property type="term" value="C:plasma membrane"/>
    <property type="evidence" value="ECO:0007669"/>
    <property type="project" value="UniProtKB-SubCell"/>
</dbReference>
<dbReference type="InterPro" id="IPR007812">
    <property type="entry name" value="T2SS_protein-GspL"/>
</dbReference>
<comment type="subcellular location">
    <subcellularLocation>
        <location evidence="1">Cell inner membrane</location>
        <topology evidence="1">Single-pass membrane protein</topology>
    </subcellularLocation>
</comment>
<sequence>MQAWLYLTSTADDAPLCWWRADHDVRHGDLGQAAADLADAELTLLLPAEATSHHEIEVPARSGRWLRQALDSALEERLLEDLEELHLARDGLRDARFCRLFAVRRDWLRERLACLAARRLRPKHIHVDVDCLPGDPPLALRCAGRWLVSAGSAQRLALDDAGLEDLGPVLPPGLRRSEAPPWPLLAEGARLAIDLRQGEFAAHAAKRIRWPLLALLAVLAGAAQMGQDIGHRLLLEQRSAELRQDNLALWQQRFPSEGRVVDLSRQVQARLRQDGQLPVDLARRLDRLADTWSAGGGATATVRRLDYQAGEGWSLEVGAPAFADLERLREGLARQGLDVQADSAVRGHDGVSARLQIKD</sequence>
<keyword evidence="5" id="KW-0997">Cell inner membrane</keyword>
<evidence type="ECO:0000256" key="8">
    <source>
        <dbReference type="ARBA" id="ARBA00022989"/>
    </source>
</evidence>
<keyword evidence="7" id="KW-0653">Protein transport</keyword>
<feature type="domain" description="GspL cytoplasmic actin-ATPase-like" evidence="10">
    <location>
        <begin position="18"/>
        <end position="166"/>
    </location>
</feature>
<dbReference type="RefSeq" id="WP_034080268.1">
    <property type="nucleotide sequence ID" value="NZ_CP027169.1"/>
</dbReference>
<keyword evidence="6" id="KW-0812">Transmembrane</keyword>
<evidence type="ECO:0000259" key="10">
    <source>
        <dbReference type="Pfam" id="PF05134"/>
    </source>
</evidence>
<keyword evidence="9" id="KW-0472">Membrane</keyword>
<evidence type="ECO:0000256" key="1">
    <source>
        <dbReference type="ARBA" id="ARBA00004377"/>
    </source>
</evidence>
<feature type="domain" description="GspL periplasmic" evidence="11">
    <location>
        <begin position="212"/>
        <end position="358"/>
    </location>
</feature>
<keyword evidence="13" id="KW-1185">Reference proteome</keyword>
<proteinExistence type="inferred from homology"/>
<gene>
    <name evidence="12" type="ORF">CSB93_2561</name>
</gene>
<keyword evidence="4" id="KW-1003">Cell membrane</keyword>
<evidence type="ECO:0000313" key="13">
    <source>
        <dbReference type="Proteomes" id="UP000238390"/>
    </source>
</evidence>
<evidence type="ECO:0000256" key="6">
    <source>
        <dbReference type="ARBA" id="ARBA00022692"/>
    </source>
</evidence>
<dbReference type="GO" id="GO:0015627">
    <property type="term" value="C:type II protein secretion system complex"/>
    <property type="evidence" value="ECO:0007669"/>
    <property type="project" value="InterPro"/>
</dbReference>
<evidence type="ECO:0000256" key="5">
    <source>
        <dbReference type="ARBA" id="ARBA00022519"/>
    </source>
</evidence>
<keyword evidence="8" id="KW-1133">Transmembrane helix</keyword>
<dbReference type="InterPro" id="IPR024230">
    <property type="entry name" value="GspL_cyto_dom"/>
</dbReference>
<dbReference type="NCBIfam" id="TIGR01709">
    <property type="entry name" value="typeII_sec_gspL"/>
    <property type="match status" value="1"/>
</dbReference>
<evidence type="ECO:0000256" key="2">
    <source>
        <dbReference type="ARBA" id="ARBA00005318"/>
    </source>
</evidence>
<dbReference type="Gene3D" id="3.30.420.380">
    <property type="match status" value="1"/>
</dbReference>
<dbReference type="Gene3D" id="3.30.1360.100">
    <property type="entry name" value="General secretion pathway protein M, EpsM"/>
    <property type="match status" value="1"/>
</dbReference>
<evidence type="ECO:0000256" key="3">
    <source>
        <dbReference type="ARBA" id="ARBA00022448"/>
    </source>
</evidence>
<organism evidence="12 13">
    <name type="scientific">Pseudomonas paraeruginosa</name>
    <dbReference type="NCBI Taxonomy" id="2994495"/>
    <lineage>
        <taxon>Bacteria</taxon>
        <taxon>Pseudomonadati</taxon>
        <taxon>Pseudomonadota</taxon>
        <taxon>Gammaproteobacteria</taxon>
        <taxon>Pseudomonadales</taxon>
        <taxon>Pseudomonadaceae</taxon>
        <taxon>Pseudomonas</taxon>
    </lineage>
</organism>
<dbReference type="InterPro" id="IPR043129">
    <property type="entry name" value="ATPase_NBD"/>
</dbReference>
<comment type="similarity">
    <text evidence="2">Belongs to the GSP L family.</text>
</comment>
<dbReference type="Proteomes" id="UP000238390">
    <property type="component" value="Chromosome"/>
</dbReference>
<name>A0A2R3IRB7_9PSED</name>
<keyword evidence="3" id="KW-0813">Transport</keyword>
<dbReference type="Pfam" id="PF05134">
    <property type="entry name" value="T2SSL"/>
    <property type="match status" value="1"/>
</dbReference>
<dbReference type="SUPFAM" id="SSF53067">
    <property type="entry name" value="Actin-like ATPase domain"/>
    <property type="match status" value="1"/>
</dbReference>